<dbReference type="SUPFAM" id="SSF56059">
    <property type="entry name" value="Glutathione synthetase ATP-binding domain-like"/>
    <property type="match status" value="1"/>
</dbReference>
<keyword evidence="7" id="KW-1185">Reference proteome</keyword>
<dbReference type="Gene3D" id="3.30.470.20">
    <property type="entry name" value="ATP-grasp fold, B domain"/>
    <property type="match status" value="1"/>
</dbReference>
<evidence type="ECO:0000313" key="7">
    <source>
        <dbReference type="Proteomes" id="UP000621500"/>
    </source>
</evidence>
<sequence length="406" mass="43348">MRLYLTALNPTDSVLDGFLPAAARLGLPVTVLTDQPSAWPASPAQRSGAEVAGADVRDVRGVLDAVYRRRGRPADRGERPVALLSNSDHLQTPTALAAEYLGLPGKDWRAALRSKDKRLTRRTVADAGLDRVAAVALGPEDPPELAGTVPFPAVVKPREGVASEDVYLVDGVAELRRRVAEIRARRPGQGLLVEEYLTGDLHTLETLGDGETIAVLGGWRTSLGPPPTFTEEALDWAPDLPAPVLAQVLAQLDALGVGFGACHTEFVVADGRARLVEVNYRLIGDRVDLVMAELLDLPLFAHVIRIHAGDPLPPLPDPVRLARHARVEWVCADRSGTLVAAPGPVDATGPAGVLLGSRPLRTVGVTAPLTGTNRDYLAALHGIGPDPATVRDALRDFRAAHRWKIE</sequence>
<proteinExistence type="predicted"/>
<dbReference type="Proteomes" id="UP000621500">
    <property type="component" value="Unassembled WGS sequence"/>
</dbReference>
<keyword evidence="3 4" id="KW-0067">ATP-binding</keyword>
<evidence type="ECO:0000259" key="5">
    <source>
        <dbReference type="PROSITE" id="PS50975"/>
    </source>
</evidence>
<keyword evidence="2 4" id="KW-0547">Nucleotide-binding</keyword>
<dbReference type="PANTHER" id="PTHR43585:SF2">
    <property type="entry name" value="ATP-GRASP ENZYME FSQD"/>
    <property type="match status" value="1"/>
</dbReference>
<reference evidence="6 7" key="1">
    <citation type="submission" date="2021-01" db="EMBL/GenBank/DDBJ databases">
        <title>Whole genome shotgun sequence of Plantactinospora mayteni NBRC 109088.</title>
        <authorList>
            <person name="Komaki H."/>
            <person name="Tamura T."/>
        </authorList>
    </citation>
    <scope>NUCLEOTIDE SEQUENCE [LARGE SCALE GENOMIC DNA]</scope>
    <source>
        <strain evidence="6 7">NBRC 109088</strain>
    </source>
</reference>
<dbReference type="GO" id="GO:0016874">
    <property type="term" value="F:ligase activity"/>
    <property type="evidence" value="ECO:0007669"/>
    <property type="project" value="UniProtKB-KW"/>
</dbReference>
<feature type="domain" description="ATP-grasp" evidence="5">
    <location>
        <begin position="121"/>
        <end position="308"/>
    </location>
</feature>
<evidence type="ECO:0000256" key="2">
    <source>
        <dbReference type="ARBA" id="ARBA00022741"/>
    </source>
</evidence>
<accession>A0ABQ4ES60</accession>
<comment type="caution">
    <text evidence="6">The sequence shown here is derived from an EMBL/GenBank/DDBJ whole genome shotgun (WGS) entry which is preliminary data.</text>
</comment>
<protein>
    <submittedName>
        <fullName evidence="6">Carboxylate--amine ligase</fullName>
    </submittedName>
</protein>
<name>A0ABQ4ES60_9ACTN</name>
<organism evidence="6 7">
    <name type="scientific">Plantactinospora mayteni</name>
    <dbReference type="NCBI Taxonomy" id="566021"/>
    <lineage>
        <taxon>Bacteria</taxon>
        <taxon>Bacillati</taxon>
        <taxon>Actinomycetota</taxon>
        <taxon>Actinomycetes</taxon>
        <taxon>Micromonosporales</taxon>
        <taxon>Micromonosporaceae</taxon>
        <taxon>Plantactinospora</taxon>
    </lineage>
</organism>
<evidence type="ECO:0000256" key="1">
    <source>
        <dbReference type="ARBA" id="ARBA00022598"/>
    </source>
</evidence>
<dbReference type="RefSeq" id="WP_203858969.1">
    <property type="nucleotide sequence ID" value="NZ_BAAAZQ010000011.1"/>
</dbReference>
<dbReference type="InterPro" id="IPR011761">
    <property type="entry name" value="ATP-grasp"/>
</dbReference>
<gene>
    <name evidence="6" type="ORF">Pma05_40570</name>
</gene>
<evidence type="ECO:0000256" key="4">
    <source>
        <dbReference type="PROSITE-ProRule" id="PRU00409"/>
    </source>
</evidence>
<dbReference type="InterPro" id="IPR052032">
    <property type="entry name" value="ATP-dep_AA_Ligase"/>
</dbReference>
<dbReference type="PANTHER" id="PTHR43585">
    <property type="entry name" value="FUMIPYRROLE BIOSYNTHESIS PROTEIN C"/>
    <property type="match status" value="1"/>
</dbReference>
<dbReference type="PROSITE" id="PS50975">
    <property type="entry name" value="ATP_GRASP"/>
    <property type="match status" value="1"/>
</dbReference>
<evidence type="ECO:0000313" key="6">
    <source>
        <dbReference type="EMBL" id="GIG97484.1"/>
    </source>
</evidence>
<keyword evidence="1 6" id="KW-0436">Ligase</keyword>
<evidence type="ECO:0000256" key="3">
    <source>
        <dbReference type="ARBA" id="ARBA00022840"/>
    </source>
</evidence>
<dbReference type="EMBL" id="BONX01000026">
    <property type="protein sequence ID" value="GIG97484.1"/>
    <property type="molecule type" value="Genomic_DNA"/>
</dbReference>